<dbReference type="AlphaFoldDB" id="A0A9P0LY64"/>
<evidence type="ECO:0000313" key="3">
    <source>
        <dbReference type="Proteomes" id="UP001152888"/>
    </source>
</evidence>
<evidence type="ECO:0000256" key="1">
    <source>
        <dbReference type="SAM" id="Phobius"/>
    </source>
</evidence>
<dbReference type="EMBL" id="CAKOFQ010007522">
    <property type="protein sequence ID" value="CAH2002993.1"/>
    <property type="molecule type" value="Genomic_DNA"/>
</dbReference>
<reference evidence="2" key="1">
    <citation type="submission" date="2022-03" db="EMBL/GenBank/DDBJ databases">
        <authorList>
            <person name="Sayadi A."/>
        </authorList>
    </citation>
    <scope>NUCLEOTIDE SEQUENCE</scope>
</reference>
<accession>A0A9P0LY64</accession>
<organism evidence="2 3">
    <name type="scientific">Acanthoscelides obtectus</name>
    <name type="common">Bean weevil</name>
    <name type="synonym">Bruchus obtectus</name>
    <dbReference type="NCBI Taxonomy" id="200917"/>
    <lineage>
        <taxon>Eukaryota</taxon>
        <taxon>Metazoa</taxon>
        <taxon>Ecdysozoa</taxon>
        <taxon>Arthropoda</taxon>
        <taxon>Hexapoda</taxon>
        <taxon>Insecta</taxon>
        <taxon>Pterygota</taxon>
        <taxon>Neoptera</taxon>
        <taxon>Endopterygota</taxon>
        <taxon>Coleoptera</taxon>
        <taxon>Polyphaga</taxon>
        <taxon>Cucujiformia</taxon>
        <taxon>Chrysomeloidea</taxon>
        <taxon>Chrysomelidae</taxon>
        <taxon>Bruchinae</taxon>
        <taxon>Bruchini</taxon>
        <taxon>Acanthoscelides</taxon>
    </lineage>
</organism>
<evidence type="ECO:0000313" key="2">
    <source>
        <dbReference type="EMBL" id="CAH2002993.1"/>
    </source>
</evidence>
<dbReference type="Proteomes" id="UP001152888">
    <property type="component" value="Unassembled WGS sequence"/>
</dbReference>
<name>A0A9P0LY64_ACAOB</name>
<proteinExistence type="predicted"/>
<dbReference type="Pfam" id="PF15879">
    <property type="entry name" value="MWFE"/>
    <property type="match status" value="1"/>
</dbReference>
<evidence type="ECO:0008006" key="4">
    <source>
        <dbReference type="Google" id="ProtNLM"/>
    </source>
</evidence>
<keyword evidence="1" id="KW-0812">Transmembrane</keyword>
<comment type="caution">
    <text evidence="2">The sequence shown here is derived from an EMBL/GenBank/DDBJ whole genome shotgun (WGS) entry which is preliminary data.</text>
</comment>
<keyword evidence="3" id="KW-1185">Reference proteome</keyword>
<gene>
    <name evidence="2" type="ORF">ACAOBT_LOCUS27101</name>
</gene>
<protein>
    <recommendedName>
        <fullName evidence="4">NADH dehydrogenase [ubiquinone] 1 alpha subcomplex subunit 1</fullName>
    </recommendedName>
</protein>
<sequence>MWFEIIPSFAIITAAMAAPHGIAYVMNYVVVGNLFRRSLDTFEQRKQYLRDRRLSKGAGDRWGDPYKVIGLENIPDEEEHQCMCGCGGKKIEEENQGEQK</sequence>
<dbReference type="OrthoDB" id="1920692at2759"/>
<feature type="transmembrane region" description="Helical" evidence="1">
    <location>
        <begin position="6"/>
        <end position="30"/>
    </location>
</feature>
<keyword evidence="1" id="KW-1133">Transmembrane helix</keyword>
<keyword evidence="1" id="KW-0472">Membrane</keyword>
<dbReference type="InterPro" id="IPR017384">
    <property type="entry name" value="NADH_Ub_cplx-1_asu_su-1"/>
</dbReference>